<dbReference type="GO" id="GO:0003700">
    <property type="term" value="F:DNA-binding transcription factor activity"/>
    <property type="evidence" value="ECO:0007669"/>
    <property type="project" value="TreeGrafter"/>
</dbReference>
<evidence type="ECO:0000259" key="5">
    <source>
        <dbReference type="PROSITE" id="PS50977"/>
    </source>
</evidence>
<gene>
    <name evidence="6" type="ORF">DI533_14835</name>
</gene>
<dbReference type="Gene3D" id="1.10.357.10">
    <property type="entry name" value="Tetracycline Repressor, domain 2"/>
    <property type="match status" value="1"/>
</dbReference>
<sequence length="194" mass="20637">MSTIQPLSTRPSGTREALVEAGLALLAEDGSSGLTLRRAAARAGVSHAAPAHHFDGLQGLQTAIATRAFAQFTRTMTEARDAAGPEPFVRLLGLCEGYLAFARNRSGLFHLMFVEPAIRRDDPDLMREAKAAYGLLAENCAPFAQGDPQTVEAAVWSLVHGYAMLGLDLPVAAGRPFSQQPAFPLLLKAVVGRV</sequence>
<dbReference type="InterPro" id="IPR025996">
    <property type="entry name" value="MT1864/Rv1816-like_C"/>
</dbReference>
<accession>A0A2W5U0Z2</accession>
<evidence type="ECO:0000256" key="2">
    <source>
        <dbReference type="ARBA" id="ARBA00023125"/>
    </source>
</evidence>
<dbReference type="SUPFAM" id="SSF46689">
    <property type="entry name" value="Homeodomain-like"/>
    <property type="match status" value="1"/>
</dbReference>
<keyword evidence="1" id="KW-0805">Transcription regulation</keyword>
<keyword evidence="3" id="KW-0804">Transcription</keyword>
<dbReference type="InterPro" id="IPR036271">
    <property type="entry name" value="Tet_transcr_reg_TetR-rel_C_sf"/>
</dbReference>
<dbReference type="PANTHER" id="PTHR30055:SF220">
    <property type="entry name" value="TETR-FAMILY REGULATORY PROTEIN"/>
    <property type="match status" value="1"/>
</dbReference>
<keyword evidence="2 4" id="KW-0238">DNA-binding</keyword>
<evidence type="ECO:0000256" key="3">
    <source>
        <dbReference type="ARBA" id="ARBA00023163"/>
    </source>
</evidence>
<dbReference type="AlphaFoldDB" id="A0A2W5U0Z2"/>
<dbReference type="PROSITE" id="PS50977">
    <property type="entry name" value="HTH_TETR_2"/>
    <property type="match status" value="1"/>
</dbReference>
<dbReference type="SUPFAM" id="SSF48498">
    <property type="entry name" value="Tetracyclin repressor-like, C-terminal domain"/>
    <property type="match status" value="1"/>
</dbReference>
<proteinExistence type="predicted"/>
<evidence type="ECO:0000313" key="7">
    <source>
        <dbReference type="Proteomes" id="UP000248975"/>
    </source>
</evidence>
<dbReference type="Pfam" id="PF13305">
    <property type="entry name" value="TetR_C_33"/>
    <property type="match status" value="1"/>
</dbReference>
<evidence type="ECO:0000313" key="6">
    <source>
        <dbReference type="EMBL" id="PZQ96843.1"/>
    </source>
</evidence>
<dbReference type="InterPro" id="IPR009057">
    <property type="entry name" value="Homeodomain-like_sf"/>
</dbReference>
<reference evidence="6 7" key="1">
    <citation type="submission" date="2017-08" db="EMBL/GenBank/DDBJ databases">
        <title>Infants hospitalized years apart are colonized by the same room-sourced microbial strains.</title>
        <authorList>
            <person name="Brooks B."/>
            <person name="Olm M.R."/>
            <person name="Firek B.A."/>
            <person name="Baker R."/>
            <person name="Thomas B.C."/>
            <person name="Morowitz M.J."/>
            <person name="Banfield J.F."/>
        </authorList>
    </citation>
    <scope>NUCLEOTIDE SEQUENCE [LARGE SCALE GENOMIC DNA]</scope>
    <source>
        <strain evidence="6">S2_003_000_R2_11</strain>
    </source>
</reference>
<feature type="domain" description="HTH tetR-type" evidence="5">
    <location>
        <begin position="12"/>
        <end position="72"/>
    </location>
</feature>
<evidence type="ECO:0000256" key="4">
    <source>
        <dbReference type="PROSITE-ProRule" id="PRU00335"/>
    </source>
</evidence>
<feature type="DNA-binding region" description="H-T-H motif" evidence="4">
    <location>
        <begin position="35"/>
        <end position="54"/>
    </location>
</feature>
<dbReference type="PANTHER" id="PTHR30055">
    <property type="entry name" value="HTH-TYPE TRANSCRIPTIONAL REGULATOR RUTR"/>
    <property type="match status" value="1"/>
</dbReference>
<protein>
    <submittedName>
        <fullName evidence="6">TetR/AcrR family transcriptional regulator</fullName>
    </submittedName>
</protein>
<dbReference type="InterPro" id="IPR050109">
    <property type="entry name" value="HTH-type_TetR-like_transc_reg"/>
</dbReference>
<dbReference type="EMBL" id="QFQS01000003">
    <property type="protein sequence ID" value="PZQ96843.1"/>
    <property type="molecule type" value="Genomic_DNA"/>
</dbReference>
<evidence type="ECO:0000256" key="1">
    <source>
        <dbReference type="ARBA" id="ARBA00023015"/>
    </source>
</evidence>
<dbReference type="Proteomes" id="UP000248975">
    <property type="component" value="Unassembled WGS sequence"/>
</dbReference>
<dbReference type="InterPro" id="IPR001647">
    <property type="entry name" value="HTH_TetR"/>
</dbReference>
<comment type="caution">
    <text evidence="6">The sequence shown here is derived from an EMBL/GenBank/DDBJ whole genome shotgun (WGS) entry which is preliminary data.</text>
</comment>
<name>A0A2W5U0Z2_CERSP</name>
<dbReference type="GO" id="GO:0000976">
    <property type="term" value="F:transcription cis-regulatory region binding"/>
    <property type="evidence" value="ECO:0007669"/>
    <property type="project" value="TreeGrafter"/>
</dbReference>
<organism evidence="6 7">
    <name type="scientific">Cereibacter sphaeroides</name>
    <name type="common">Rhodobacter sphaeroides</name>
    <dbReference type="NCBI Taxonomy" id="1063"/>
    <lineage>
        <taxon>Bacteria</taxon>
        <taxon>Pseudomonadati</taxon>
        <taxon>Pseudomonadota</taxon>
        <taxon>Alphaproteobacteria</taxon>
        <taxon>Rhodobacterales</taxon>
        <taxon>Paracoccaceae</taxon>
        <taxon>Cereibacter</taxon>
    </lineage>
</organism>